<dbReference type="NCBIfam" id="TIGR00093">
    <property type="entry name" value="pseudouridine synthase"/>
    <property type="match status" value="1"/>
</dbReference>
<dbReference type="InterPro" id="IPR036986">
    <property type="entry name" value="S4_RNA-bd_sf"/>
</dbReference>
<dbReference type="InterPro" id="IPR042092">
    <property type="entry name" value="PsdUridine_s_RsuA/RluB/E/F_cat"/>
</dbReference>
<dbReference type="GO" id="GO:0000455">
    <property type="term" value="P:enzyme-directed rRNA pseudouridine synthesis"/>
    <property type="evidence" value="ECO:0007669"/>
    <property type="project" value="UniProtKB-ARBA"/>
</dbReference>
<reference evidence="10 11" key="1">
    <citation type="submission" date="2007-06" db="EMBL/GenBank/DDBJ databases">
        <authorList>
            <person name="Green D."/>
            <person name="Ferriera S."/>
            <person name="Johnson J."/>
            <person name="Kravitz S."/>
            <person name="Beeson K."/>
            <person name="Sutton G."/>
            <person name="Rogers Y.-H."/>
            <person name="Friedman R."/>
            <person name="Frazier M."/>
            <person name="Venter J.C."/>
        </authorList>
    </citation>
    <scope>NUCLEOTIDE SEQUENCE [LARGE SCALE GENOMIC DNA]</scope>
    <source>
        <strain evidence="10 11">DG893</strain>
    </source>
</reference>
<dbReference type="InterPro" id="IPR000748">
    <property type="entry name" value="PsdUridine_synth_RsuA/RluB/E/F"/>
</dbReference>
<keyword evidence="3 7" id="KW-0413">Isomerase</keyword>
<dbReference type="GO" id="GO:0005829">
    <property type="term" value="C:cytosol"/>
    <property type="evidence" value="ECO:0007669"/>
    <property type="project" value="UniProtKB-ARBA"/>
</dbReference>
<dbReference type="STRING" id="443152.MDG893_02485"/>
<evidence type="ECO:0000256" key="3">
    <source>
        <dbReference type="ARBA" id="ARBA00023235"/>
    </source>
</evidence>
<dbReference type="SUPFAM" id="SSF55120">
    <property type="entry name" value="Pseudouridine synthase"/>
    <property type="match status" value="1"/>
</dbReference>
<evidence type="ECO:0000313" key="10">
    <source>
        <dbReference type="EMBL" id="EDM48790.1"/>
    </source>
</evidence>
<evidence type="ECO:0000313" key="11">
    <source>
        <dbReference type="Proteomes" id="UP000005856"/>
    </source>
</evidence>
<keyword evidence="11" id="KW-1185">Reference proteome</keyword>
<dbReference type="Gene3D" id="3.30.70.580">
    <property type="entry name" value="Pseudouridine synthase I, catalytic domain, N-terminal subdomain"/>
    <property type="match status" value="1"/>
</dbReference>
<dbReference type="EMBL" id="ABCP01000004">
    <property type="protein sequence ID" value="EDM48790.1"/>
    <property type="molecule type" value="Genomic_DNA"/>
</dbReference>
<dbReference type="CDD" id="cd02553">
    <property type="entry name" value="PseudoU_synth_RsuA"/>
    <property type="match status" value="1"/>
</dbReference>
<accession>A6EXA2</accession>
<evidence type="ECO:0000256" key="6">
    <source>
        <dbReference type="PROSITE-ProRule" id="PRU00182"/>
    </source>
</evidence>
<dbReference type="InterPro" id="IPR020103">
    <property type="entry name" value="PsdUridine_synth_cat_dom_sf"/>
</dbReference>
<evidence type="ECO:0000256" key="7">
    <source>
        <dbReference type="RuleBase" id="RU003887"/>
    </source>
</evidence>
<dbReference type="Gene3D" id="3.30.70.1560">
    <property type="entry name" value="Alpha-L RNA-binding motif"/>
    <property type="match status" value="1"/>
</dbReference>
<name>A6EXA2_9GAMM</name>
<dbReference type="Proteomes" id="UP000005856">
    <property type="component" value="Unassembled WGS sequence"/>
</dbReference>
<evidence type="ECO:0000256" key="1">
    <source>
        <dbReference type="ARBA" id="ARBA00008348"/>
    </source>
</evidence>
<dbReference type="AlphaFoldDB" id="A6EXA2"/>
<dbReference type="PANTHER" id="PTHR47683">
    <property type="entry name" value="PSEUDOURIDINE SYNTHASE FAMILY PROTEIN-RELATED"/>
    <property type="match status" value="1"/>
</dbReference>
<dbReference type="InterPro" id="IPR020094">
    <property type="entry name" value="TruA/RsuA/RluB/E/F_N"/>
</dbReference>
<dbReference type="InterPro" id="IPR006145">
    <property type="entry name" value="PsdUridine_synth_RsuA/RluA"/>
</dbReference>
<evidence type="ECO:0000256" key="8">
    <source>
        <dbReference type="SAM" id="MobiDB-lite"/>
    </source>
</evidence>
<dbReference type="PROSITE" id="PS50889">
    <property type="entry name" value="S4"/>
    <property type="match status" value="1"/>
</dbReference>
<dbReference type="PROSITE" id="PS01149">
    <property type="entry name" value="PSI_RSU"/>
    <property type="match status" value="1"/>
</dbReference>
<evidence type="ECO:0000259" key="9">
    <source>
        <dbReference type="Pfam" id="PF00849"/>
    </source>
</evidence>
<dbReference type="FunFam" id="3.30.70.1560:FF:000001">
    <property type="entry name" value="Pseudouridine synthase"/>
    <property type="match status" value="1"/>
</dbReference>
<comment type="similarity">
    <text evidence="1 7">Belongs to the pseudouridine synthase RsuA family.</text>
</comment>
<sequence>MGITEKVGKDYNIATMKLSRILSNQNGVSRKRANALIAAGTVTVDGCICRETAREIDRFSTVACNGRVIQHGDQAHYLMLNKPAGYLSATADKVHKTVMELIDPELRKDLHIAGRLDRASTGLLILTNDGAWSRRLTEPRIKLPKVYRVTTVEPVSTNAIERFAQGIWFEYERLTTSPARLEPLSANESRVTIYEGRYHQIKRMFHATGNRVSSLHREQMGAITLDPTLEPGESRPLTSREIILE</sequence>
<comment type="caution">
    <text evidence="10">The sequence shown here is derived from an EMBL/GenBank/DDBJ whole genome shotgun (WGS) entry which is preliminary data.</text>
</comment>
<dbReference type="Gene3D" id="3.10.290.10">
    <property type="entry name" value="RNA-binding S4 domain"/>
    <property type="match status" value="1"/>
</dbReference>
<dbReference type="InterPro" id="IPR050343">
    <property type="entry name" value="RsuA_PseudoU_synthase"/>
</dbReference>
<feature type="domain" description="Pseudouridine synthase RsuA/RluA-like" evidence="9">
    <location>
        <begin position="76"/>
        <end position="207"/>
    </location>
</feature>
<evidence type="ECO:0000256" key="5">
    <source>
        <dbReference type="ARBA" id="ARBA00037590"/>
    </source>
</evidence>
<feature type="region of interest" description="Disordered" evidence="8">
    <location>
        <begin position="226"/>
        <end position="245"/>
    </location>
</feature>
<dbReference type="GO" id="GO:0160136">
    <property type="term" value="F:16S rRNA pseudouridine(516) synthase activity"/>
    <property type="evidence" value="ECO:0007669"/>
    <property type="project" value="UniProtKB-EC"/>
</dbReference>
<protein>
    <recommendedName>
        <fullName evidence="7">Pseudouridine synthase</fullName>
        <ecNumber evidence="7">5.4.99.-</ecNumber>
    </recommendedName>
</protein>
<dbReference type="CDD" id="cd00165">
    <property type="entry name" value="S4"/>
    <property type="match status" value="1"/>
</dbReference>
<keyword evidence="2 6" id="KW-0694">RNA-binding</keyword>
<dbReference type="SUPFAM" id="SSF55174">
    <property type="entry name" value="Alpha-L RNA-binding motif"/>
    <property type="match status" value="1"/>
</dbReference>
<dbReference type="EC" id="5.4.99.-" evidence="7"/>
<comment type="function">
    <text evidence="5">Responsible for synthesis of pseudouridine from uracil-516 in 16S ribosomal RNA.</text>
</comment>
<comment type="catalytic activity">
    <reaction evidence="4">
        <text>uridine(516) in 16S rRNA = pseudouridine(516) in 16S rRNA</text>
        <dbReference type="Rhea" id="RHEA:38867"/>
        <dbReference type="Rhea" id="RHEA-COMP:10089"/>
        <dbReference type="Rhea" id="RHEA-COMP:10090"/>
        <dbReference type="ChEBI" id="CHEBI:65314"/>
        <dbReference type="ChEBI" id="CHEBI:65315"/>
        <dbReference type="EC" id="5.4.99.19"/>
    </reaction>
</comment>
<gene>
    <name evidence="10" type="ORF">MDG893_02485</name>
</gene>
<proteinExistence type="inferred from homology"/>
<dbReference type="Pfam" id="PF00849">
    <property type="entry name" value="PseudoU_synth_2"/>
    <property type="match status" value="1"/>
</dbReference>
<evidence type="ECO:0000256" key="2">
    <source>
        <dbReference type="ARBA" id="ARBA00022884"/>
    </source>
</evidence>
<dbReference type="eggNOG" id="COG1187">
    <property type="taxonomic scope" value="Bacteria"/>
</dbReference>
<evidence type="ECO:0000256" key="4">
    <source>
        <dbReference type="ARBA" id="ARBA00036749"/>
    </source>
</evidence>
<dbReference type="InterPro" id="IPR018496">
    <property type="entry name" value="PsdUridine_synth_RsuA/RluB_CS"/>
</dbReference>
<dbReference type="PANTHER" id="PTHR47683:SF4">
    <property type="entry name" value="PSEUDOURIDINE SYNTHASE"/>
    <property type="match status" value="1"/>
</dbReference>
<dbReference type="GO" id="GO:0003723">
    <property type="term" value="F:RNA binding"/>
    <property type="evidence" value="ECO:0007669"/>
    <property type="project" value="UniProtKB-KW"/>
</dbReference>
<organism evidence="10 11">
    <name type="scientific">Marinobacter algicola DG893</name>
    <dbReference type="NCBI Taxonomy" id="443152"/>
    <lineage>
        <taxon>Bacteria</taxon>
        <taxon>Pseudomonadati</taxon>
        <taxon>Pseudomonadota</taxon>
        <taxon>Gammaproteobacteria</taxon>
        <taxon>Pseudomonadales</taxon>
        <taxon>Marinobacteraceae</taxon>
        <taxon>Marinobacter</taxon>
    </lineage>
</organism>